<dbReference type="eggNOG" id="COG1846">
    <property type="taxonomic scope" value="Bacteria"/>
</dbReference>
<organism evidence="2 3">
    <name type="scientific">Paludibacter propionicigenes (strain DSM 17365 / JCM 13257 / WB4)</name>
    <dbReference type="NCBI Taxonomy" id="694427"/>
    <lineage>
        <taxon>Bacteria</taxon>
        <taxon>Pseudomonadati</taxon>
        <taxon>Bacteroidota</taxon>
        <taxon>Bacteroidia</taxon>
        <taxon>Bacteroidales</taxon>
        <taxon>Paludibacteraceae</taxon>
        <taxon>Paludibacter</taxon>
    </lineage>
</organism>
<dbReference type="InterPro" id="IPR036388">
    <property type="entry name" value="WH-like_DNA-bd_sf"/>
</dbReference>
<dbReference type="KEGG" id="ppn:Palpr_1026"/>
<reference evidence="2 3" key="2">
    <citation type="journal article" date="2011" name="Stand. Genomic Sci.">
        <title>Complete genome sequence of Paludibacter propionicigenes type strain (WB4).</title>
        <authorList>
            <person name="Gronow S."/>
            <person name="Munk C."/>
            <person name="Lapidus A."/>
            <person name="Nolan M."/>
            <person name="Lucas S."/>
            <person name="Hammon N."/>
            <person name="Deshpande S."/>
            <person name="Cheng J.F."/>
            <person name="Tapia R."/>
            <person name="Han C."/>
            <person name="Goodwin L."/>
            <person name="Pitluck S."/>
            <person name="Liolios K."/>
            <person name="Ivanova N."/>
            <person name="Mavromatis K."/>
            <person name="Mikhailova N."/>
            <person name="Pati A."/>
            <person name="Chen A."/>
            <person name="Palaniappan K."/>
            <person name="Land M."/>
            <person name="Hauser L."/>
            <person name="Chang Y.J."/>
            <person name="Jeffries C.D."/>
            <person name="Brambilla E."/>
            <person name="Rohde M."/>
            <person name="Goker M."/>
            <person name="Detter J.C."/>
            <person name="Woyke T."/>
            <person name="Bristow J."/>
            <person name="Eisen J.A."/>
            <person name="Markowitz V."/>
            <person name="Hugenholtz P."/>
            <person name="Kyrpides N.C."/>
            <person name="Klenk H.P."/>
        </authorList>
    </citation>
    <scope>NUCLEOTIDE SEQUENCE [LARGE SCALE GENOMIC DNA]</scope>
    <source>
        <strain evidence="3">DSM 17365 / JCM 13257 / WB4</strain>
    </source>
</reference>
<proteinExistence type="predicted"/>
<feature type="domain" description="HTH marR-type" evidence="1">
    <location>
        <begin position="3"/>
        <end position="137"/>
    </location>
</feature>
<dbReference type="HOGENOM" id="CLU_083287_15_1_10"/>
<dbReference type="GO" id="GO:0003700">
    <property type="term" value="F:DNA-binding transcription factor activity"/>
    <property type="evidence" value="ECO:0007669"/>
    <property type="project" value="InterPro"/>
</dbReference>
<dbReference type="Gene3D" id="1.10.287.100">
    <property type="match status" value="1"/>
</dbReference>
<dbReference type="SMART" id="SM00347">
    <property type="entry name" value="HTH_MARR"/>
    <property type="match status" value="1"/>
</dbReference>
<dbReference type="PRINTS" id="PR00598">
    <property type="entry name" value="HTHMARR"/>
</dbReference>
<dbReference type="PROSITE" id="PS50995">
    <property type="entry name" value="HTH_MARR_2"/>
    <property type="match status" value="1"/>
</dbReference>
<dbReference type="InterPro" id="IPR000835">
    <property type="entry name" value="HTH_MarR-typ"/>
</dbReference>
<sequence length="142" mass="16315">MNTKELSTSLRTVISSLHKGLRKQLYSANAYSMTEIDTIRHLYHSTSLLPSELAALTRIKTQSMSQILNKIEKQGVILRTPSETDKRKVYISLSPFGQEMVKKIKYDKDEWLQTAIEKTLTAEEKELLEKALPVLHKLIENK</sequence>
<dbReference type="InterPro" id="IPR036390">
    <property type="entry name" value="WH_DNA-bd_sf"/>
</dbReference>
<dbReference type="AlphaFoldDB" id="E4T381"/>
<dbReference type="RefSeq" id="WP_013444544.1">
    <property type="nucleotide sequence ID" value="NC_014734.1"/>
</dbReference>
<dbReference type="Gene3D" id="1.10.10.10">
    <property type="entry name" value="Winged helix-like DNA-binding domain superfamily/Winged helix DNA-binding domain"/>
    <property type="match status" value="1"/>
</dbReference>
<dbReference type="Proteomes" id="UP000008718">
    <property type="component" value="Chromosome"/>
</dbReference>
<gene>
    <name evidence="2" type="ordered locus">Palpr_1026</name>
</gene>
<evidence type="ECO:0000313" key="2">
    <source>
        <dbReference type="EMBL" id="ADQ79175.1"/>
    </source>
</evidence>
<protein>
    <submittedName>
        <fullName evidence="2">Regulatory protein MarR</fullName>
    </submittedName>
</protein>
<accession>E4T381</accession>
<evidence type="ECO:0000259" key="1">
    <source>
        <dbReference type="PROSITE" id="PS50995"/>
    </source>
</evidence>
<evidence type="ECO:0000313" key="3">
    <source>
        <dbReference type="Proteomes" id="UP000008718"/>
    </source>
</evidence>
<dbReference type="InterPro" id="IPR052526">
    <property type="entry name" value="HTH-type_Bedaq_tolerance"/>
</dbReference>
<dbReference type="EMBL" id="CP002345">
    <property type="protein sequence ID" value="ADQ79175.1"/>
    <property type="molecule type" value="Genomic_DNA"/>
</dbReference>
<name>E4T381_PALPW</name>
<keyword evidence="3" id="KW-1185">Reference proteome</keyword>
<dbReference type="PANTHER" id="PTHR39515:SF2">
    <property type="entry name" value="HTH-TYPE TRANSCRIPTIONAL REGULATOR RV0880"/>
    <property type="match status" value="1"/>
</dbReference>
<dbReference type="STRING" id="694427.Palpr_1026"/>
<dbReference type="PANTHER" id="PTHR39515">
    <property type="entry name" value="CONSERVED PROTEIN"/>
    <property type="match status" value="1"/>
</dbReference>
<dbReference type="SUPFAM" id="SSF46785">
    <property type="entry name" value="Winged helix' DNA-binding domain"/>
    <property type="match status" value="1"/>
</dbReference>
<dbReference type="Pfam" id="PF12802">
    <property type="entry name" value="MarR_2"/>
    <property type="match status" value="1"/>
</dbReference>
<dbReference type="OrthoDB" id="1120589at2"/>
<reference key="1">
    <citation type="submission" date="2010-11" db="EMBL/GenBank/DDBJ databases">
        <title>The complete genome of Paludibacter propionicigenes DSM 17365.</title>
        <authorList>
            <consortium name="US DOE Joint Genome Institute (JGI-PGF)"/>
            <person name="Lucas S."/>
            <person name="Copeland A."/>
            <person name="Lapidus A."/>
            <person name="Bruce D."/>
            <person name="Goodwin L."/>
            <person name="Pitluck S."/>
            <person name="Kyrpides N."/>
            <person name="Mavromatis K."/>
            <person name="Ivanova N."/>
            <person name="Munk A.C."/>
            <person name="Brettin T."/>
            <person name="Detter J.C."/>
            <person name="Han C."/>
            <person name="Tapia R."/>
            <person name="Land M."/>
            <person name="Hauser L."/>
            <person name="Markowitz V."/>
            <person name="Cheng J.-F."/>
            <person name="Hugenholtz P."/>
            <person name="Woyke T."/>
            <person name="Wu D."/>
            <person name="Gronow S."/>
            <person name="Wellnitz S."/>
            <person name="Brambilla E."/>
            <person name="Klenk H.-P."/>
            <person name="Eisen J.A."/>
        </authorList>
    </citation>
    <scope>NUCLEOTIDE SEQUENCE</scope>
    <source>
        <strain>WB4</strain>
    </source>
</reference>